<accession>A0A9P6MLI3</accession>
<protein>
    <submittedName>
        <fullName evidence="1">Uncharacterized protein</fullName>
    </submittedName>
</protein>
<keyword evidence="2" id="KW-1185">Reference proteome</keyword>
<dbReference type="Proteomes" id="UP000749646">
    <property type="component" value="Unassembled WGS sequence"/>
</dbReference>
<sequence length="228" mass="25337">MSLQNNRPKKTIHIIIQQPPRGDLRADIKKIADRFFATGYPASDFLDAYVKGKKALPITTTGVKGLPKVLRRGVIDSQDSGSSLLLLDLPNPLQLNAGDPIPERFQSNALLSKLEGMQAQDLPVFGVSGCGETRSMIEILCPQWGFYFNAAKKDLGSNDFSQLAEFLDTKTSEEQGCRVITVFARKMTLVLFLSRLLVLKYCLQVPNCRQIFSSDSWAILQVCPQETL</sequence>
<comment type="caution">
    <text evidence="1">The sequence shown here is derived from an EMBL/GenBank/DDBJ whole genome shotgun (WGS) entry which is preliminary data.</text>
</comment>
<dbReference type="AlphaFoldDB" id="A0A9P6MLI3"/>
<reference evidence="1" key="1">
    <citation type="journal article" date="2020" name="Fungal Divers.">
        <title>Resolving the Mortierellaceae phylogeny through synthesis of multi-gene phylogenetics and phylogenomics.</title>
        <authorList>
            <person name="Vandepol N."/>
            <person name="Liber J."/>
            <person name="Desiro A."/>
            <person name="Na H."/>
            <person name="Kennedy M."/>
            <person name="Barry K."/>
            <person name="Grigoriev I.V."/>
            <person name="Miller A.N."/>
            <person name="O'Donnell K."/>
            <person name="Stajich J.E."/>
            <person name="Bonito G."/>
        </authorList>
    </citation>
    <scope>NUCLEOTIDE SEQUENCE</scope>
    <source>
        <strain evidence="1">MES-2147</strain>
    </source>
</reference>
<gene>
    <name evidence="1" type="ORF">BGZ65_009389</name>
</gene>
<proteinExistence type="predicted"/>
<evidence type="ECO:0000313" key="1">
    <source>
        <dbReference type="EMBL" id="KAG0007084.1"/>
    </source>
</evidence>
<dbReference type="EMBL" id="JAAAHW010000015">
    <property type="protein sequence ID" value="KAG0007084.1"/>
    <property type="molecule type" value="Genomic_DNA"/>
</dbReference>
<dbReference type="OrthoDB" id="2304312at2759"/>
<organism evidence="1 2">
    <name type="scientific">Modicella reniformis</name>
    <dbReference type="NCBI Taxonomy" id="1440133"/>
    <lineage>
        <taxon>Eukaryota</taxon>
        <taxon>Fungi</taxon>
        <taxon>Fungi incertae sedis</taxon>
        <taxon>Mucoromycota</taxon>
        <taxon>Mortierellomycotina</taxon>
        <taxon>Mortierellomycetes</taxon>
        <taxon>Mortierellales</taxon>
        <taxon>Mortierellaceae</taxon>
        <taxon>Modicella</taxon>
    </lineage>
</organism>
<evidence type="ECO:0000313" key="2">
    <source>
        <dbReference type="Proteomes" id="UP000749646"/>
    </source>
</evidence>
<name>A0A9P6MLI3_9FUNG</name>